<dbReference type="InterPro" id="IPR014195">
    <property type="entry name" value="Spore_III_AG"/>
</dbReference>
<dbReference type="Proteomes" id="UP000512286">
    <property type="component" value="Chromosome"/>
</dbReference>
<dbReference type="KEGG" id="cint:HZF06_14505"/>
<reference evidence="2 3" key="1">
    <citation type="submission" date="2020-07" db="EMBL/GenBank/DDBJ databases">
        <title>Electron transfer.</title>
        <authorList>
            <person name="Huang L."/>
            <person name="Liu X."/>
            <person name="Zhou S."/>
        </authorList>
    </citation>
    <scope>NUCLEOTIDE SEQUENCE [LARGE SCALE GENOMIC DNA]</scope>
    <source>
        <strain evidence="2 3">Lx1</strain>
    </source>
</reference>
<keyword evidence="1" id="KW-0472">Membrane</keyword>
<gene>
    <name evidence="2" type="primary">spoIIIAG</name>
    <name evidence="2" type="ORF">HZF06_14505</name>
</gene>
<dbReference type="NCBIfam" id="TIGR02830">
    <property type="entry name" value="spore_III_AG"/>
    <property type="match status" value="1"/>
</dbReference>
<accession>A0A7D6ZFD4</accession>
<proteinExistence type="predicted"/>
<protein>
    <submittedName>
        <fullName evidence="2">Stage III sporulation protein AG</fullName>
    </submittedName>
</protein>
<keyword evidence="1" id="KW-0812">Transmembrane</keyword>
<feature type="transmembrane region" description="Helical" evidence="1">
    <location>
        <begin position="20"/>
        <end position="39"/>
    </location>
</feature>
<dbReference type="EMBL" id="CP059378">
    <property type="protein sequence ID" value="QLY78299.1"/>
    <property type="molecule type" value="Genomic_DNA"/>
</dbReference>
<evidence type="ECO:0000313" key="2">
    <source>
        <dbReference type="EMBL" id="QLY78299.1"/>
    </source>
</evidence>
<keyword evidence="1" id="KW-1133">Transmembrane helix</keyword>
<name>A0A7D6ZFD4_9CLOT</name>
<organism evidence="2 3">
    <name type="scientific">Clostridium intestinale</name>
    <dbReference type="NCBI Taxonomy" id="36845"/>
    <lineage>
        <taxon>Bacteria</taxon>
        <taxon>Bacillati</taxon>
        <taxon>Bacillota</taxon>
        <taxon>Clostridia</taxon>
        <taxon>Eubacteriales</taxon>
        <taxon>Clostridiaceae</taxon>
        <taxon>Clostridium</taxon>
    </lineage>
</organism>
<evidence type="ECO:0000256" key="1">
    <source>
        <dbReference type="SAM" id="Phobius"/>
    </source>
</evidence>
<dbReference type="AlphaFoldDB" id="A0A7D6ZFD4"/>
<evidence type="ECO:0000313" key="3">
    <source>
        <dbReference type="Proteomes" id="UP000512286"/>
    </source>
</evidence>
<dbReference type="RefSeq" id="WP_181600707.1">
    <property type="nucleotide sequence ID" value="NZ_CP059378.1"/>
</dbReference>
<sequence length="192" mass="21141">MDKNDLKNNILKSLKDPKLMNIIAILLIAVFAFVVLSFFNKDGQKTIAKNTTQETETVAKTNEITNYEEAQKEELRKILRSIKGVGEVQVMMYFESSESKVPAIDTNEQASVTEETDGNSGKRVTNQNNNASKVVMASGDDPLILKTLKPKVTGIVVVAEGAEASKIKYDITKACSGLYDVSSDKINVYPMK</sequence>